<dbReference type="Proteomes" id="UP000266482">
    <property type="component" value="Unassembled WGS sequence"/>
</dbReference>
<dbReference type="AlphaFoldDB" id="A0A3A1URP4"/>
<comment type="caution">
    <text evidence="1">The sequence shown here is derived from an EMBL/GenBank/DDBJ whole genome shotgun (WGS) entry which is preliminary data.</text>
</comment>
<dbReference type="EMBL" id="QXQA01000023">
    <property type="protein sequence ID" value="RIX47297.1"/>
    <property type="molecule type" value="Genomic_DNA"/>
</dbReference>
<protein>
    <submittedName>
        <fullName evidence="1">Uncharacterized protein</fullName>
    </submittedName>
</protein>
<dbReference type="Pfam" id="PF20074">
    <property type="entry name" value="DUF6470"/>
    <property type="match status" value="1"/>
</dbReference>
<gene>
    <name evidence="1" type="ORF">D3P08_25070</name>
</gene>
<accession>A0A3A1URP4</accession>
<name>A0A3A1URP4_9BACL</name>
<evidence type="ECO:0000313" key="2">
    <source>
        <dbReference type="Proteomes" id="UP000266482"/>
    </source>
</evidence>
<organism evidence="1 2">
    <name type="scientific">Paenibacillus nanensis</name>
    <dbReference type="NCBI Taxonomy" id="393251"/>
    <lineage>
        <taxon>Bacteria</taxon>
        <taxon>Bacillati</taxon>
        <taxon>Bacillota</taxon>
        <taxon>Bacilli</taxon>
        <taxon>Bacillales</taxon>
        <taxon>Paenibacillaceae</taxon>
        <taxon>Paenibacillus</taxon>
    </lineage>
</organism>
<keyword evidence="2" id="KW-1185">Reference proteome</keyword>
<reference evidence="1 2" key="1">
    <citation type="submission" date="2018-09" db="EMBL/GenBank/DDBJ databases">
        <title>Paenibacillus aracenensis nov. sp. isolated from a cave in southern Spain.</title>
        <authorList>
            <person name="Jurado V."/>
            <person name="Gutierrez-Patricio S."/>
            <person name="Gonzalez-Pimentel J.L."/>
            <person name="Miller A.Z."/>
            <person name="Laiz L."/>
            <person name="Saiz-Jimenez C."/>
        </authorList>
    </citation>
    <scope>NUCLEOTIDE SEQUENCE [LARGE SCALE GENOMIC DNA]</scope>
    <source>
        <strain evidence="1 2">DSM 22867</strain>
    </source>
</reference>
<sequence length="122" mass="13882">MPFWNRIYNQNGKYAIDAIQATVQEYNRIGNILAEGNPIADLAKESMTKERPKLKIFGPATPNNVDYKPILKNPEIEVDLGGVDISAQPNRPEIEYRRGYVRTFMEQYPSVKITAPNIDITL</sequence>
<proteinExistence type="predicted"/>
<evidence type="ECO:0000313" key="1">
    <source>
        <dbReference type="EMBL" id="RIX47297.1"/>
    </source>
</evidence>
<dbReference type="InterPro" id="IPR045527">
    <property type="entry name" value="DUF6470"/>
</dbReference>